<keyword evidence="4" id="KW-1003">Cell membrane</keyword>
<keyword evidence="3" id="KW-0813">Transport</keyword>
<dbReference type="InterPro" id="IPR051084">
    <property type="entry name" value="H+-coupled_symporters"/>
</dbReference>
<feature type="transmembrane region" description="Helical" evidence="9">
    <location>
        <begin position="155"/>
        <end position="178"/>
    </location>
</feature>
<dbReference type="PROSITE" id="PS00217">
    <property type="entry name" value="SUGAR_TRANSPORT_2"/>
    <property type="match status" value="1"/>
</dbReference>
<evidence type="ECO:0000313" key="12">
    <source>
        <dbReference type="Proteomes" id="UP001595778"/>
    </source>
</evidence>
<sequence>MSVAATKPRTGRVSTAKTVVGTGIGNAVEWYDWAIYATFTPFIASQLFSKEDPASAVLSTLAIFAVGFVARPFGGFLFGWIGDRIGRKSSMTLAVGLASLGSLMIGVAPTFASVGAFASLMLLAARLVQGLAHGGELPSSQTYLSEMAPKEHRGFWATLIYTSGTVGILFGTLLGAVLNMALSTEAMNAWGWRVPFLIGAAMGLYALIMRSRLHETDAFQGEAATEKRAAIWPQIVRYRKQALQVIGLTVGLTVIYYIWGVVAPSYATTALKIDRGEALWAGVVANIVFIAALPVWGKLSDRIGRKKVLWAGAIGSAVLHFPMTWLLKDSAWQLAVSMSVMLIFIAASAAIVPAVYAELFPTSIRTVGVGVPYSICVAVFGGTAPYLQQWLGSSLGAPQVFNVYAVLLLVVSAAFVFTIPETKGKDLTH</sequence>
<dbReference type="InterPro" id="IPR020846">
    <property type="entry name" value="MFS_dom"/>
</dbReference>
<comment type="caution">
    <text evidence="11">The sequence shown here is derived from an EMBL/GenBank/DDBJ whole genome shotgun (WGS) entry which is preliminary data.</text>
</comment>
<feature type="transmembrane region" description="Helical" evidence="9">
    <location>
        <begin position="308"/>
        <end position="326"/>
    </location>
</feature>
<dbReference type="Pfam" id="PF00083">
    <property type="entry name" value="Sugar_tr"/>
    <property type="match status" value="1"/>
</dbReference>
<feature type="domain" description="Major facilitator superfamily (MFS) profile" evidence="10">
    <location>
        <begin position="18"/>
        <end position="423"/>
    </location>
</feature>
<evidence type="ECO:0000256" key="1">
    <source>
        <dbReference type="ARBA" id="ARBA00004651"/>
    </source>
</evidence>
<dbReference type="EMBL" id="JBHSDQ010000004">
    <property type="protein sequence ID" value="MFC4396687.1"/>
    <property type="molecule type" value="Genomic_DNA"/>
</dbReference>
<dbReference type="RefSeq" id="WP_376977687.1">
    <property type="nucleotide sequence ID" value="NZ_JBHSDQ010000004.1"/>
</dbReference>
<evidence type="ECO:0000256" key="5">
    <source>
        <dbReference type="ARBA" id="ARBA00022692"/>
    </source>
</evidence>
<dbReference type="Gene3D" id="1.20.1250.20">
    <property type="entry name" value="MFS general substrate transporter like domains"/>
    <property type="match status" value="2"/>
</dbReference>
<comment type="similarity">
    <text evidence="2">Belongs to the major facilitator superfamily. Metabolite:H+ Symporter (MHS) family (TC 2.A.1.6) family.</text>
</comment>
<evidence type="ECO:0000256" key="7">
    <source>
        <dbReference type="ARBA" id="ARBA00022989"/>
    </source>
</evidence>
<reference evidence="12" key="1">
    <citation type="journal article" date="2019" name="Int. J. Syst. Evol. Microbiol.">
        <title>The Global Catalogue of Microorganisms (GCM) 10K type strain sequencing project: providing services to taxonomists for standard genome sequencing and annotation.</title>
        <authorList>
            <consortium name="The Broad Institute Genomics Platform"/>
            <consortium name="The Broad Institute Genome Sequencing Center for Infectious Disease"/>
            <person name="Wu L."/>
            <person name="Ma J."/>
        </authorList>
    </citation>
    <scope>NUCLEOTIDE SEQUENCE [LARGE SCALE GENOMIC DNA]</scope>
    <source>
        <strain evidence="12">PJ61</strain>
    </source>
</reference>
<feature type="transmembrane region" description="Helical" evidence="9">
    <location>
        <begin position="242"/>
        <end position="259"/>
    </location>
</feature>
<keyword evidence="7 9" id="KW-1133">Transmembrane helix</keyword>
<feature type="transmembrane region" description="Helical" evidence="9">
    <location>
        <begin position="190"/>
        <end position="208"/>
    </location>
</feature>
<feature type="transmembrane region" description="Helical" evidence="9">
    <location>
        <begin position="90"/>
        <end position="108"/>
    </location>
</feature>
<dbReference type="PANTHER" id="PTHR43528">
    <property type="entry name" value="ALPHA-KETOGLUTARATE PERMEASE"/>
    <property type="match status" value="1"/>
</dbReference>
<evidence type="ECO:0000256" key="4">
    <source>
        <dbReference type="ARBA" id="ARBA00022475"/>
    </source>
</evidence>
<comment type="subcellular location">
    <subcellularLocation>
        <location evidence="1">Cell membrane</location>
        <topology evidence="1">Multi-pass membrane protein</topology>
    </subcellularLocation>
</comment>
<feature type="transmembrane region" description="Helical" evidence="9">
    <location>
        <begin position="56"/>
        <end position="78"/>
    </location>
</feature>
<feature type="transmembrane region" description="Helical" evidence="9">
    <location>
        <begin position="399"/>
        <end position="419"/>
    </location>
</feature>
<dbReference type="Proteomes" id="UP001595778">
    <property type="component" value="Unassembled WGS sequence"/>
</dbReference>
<protein>
    <submittedName>
        <fullName evidence="11">MFS transporter</fullName>
    </submittedName>
</protein>
<evidence type="ECO:0000256" key="6">
    <source>
        <dbReference type="ARBA" id="ARBA00022847"/>
    </source>
</evidence>
<dbReference type="InterPro" id="IPR011701">
    <property type="entry name" value="MFS"/>
</dbReference>
<evidence type="ECO:0000256" key="2">
    <source>
        <dbReference type="ARBA" id="ARBA00008240"/>
    </source>
</evidence>
<evidence type="ECO:0000256" key="9">
    <source>
        <dbReference type="SAM" id="Phobius"/>
    </source>
</evidence>
<organism evidence="11 12">
    <name type="scientific">Arthrobacter sedimenti</name>
    <dbReference type="NCBI Taxonomy" id="2694931"/>
    <lineage>
        <taxon>Bacteria</taxon>
        <taxon>Bacillati</taxon>
        <taxon>Actinomycetota</taxon>
        <taxon>Actinomycetes</taxon>
        <taxon>Micrococcales</taxon>
        <taxon>Micrococcaceae</taxon>
        <taxon>Arthrobacter</taxon>
    </lineage>
</organism>
<dbReference type="InterPro" id="IPR005829">
    <property type="entry name" value="Sugar_transporter_CS"/>
</dbReference>
<feature type="transmembrane region" description="Helical" evidence="9">
    <location>
        <begin position="367"/>
        <end position="387"/>
    </location>
</feature>
<evidence type="ECO:0000313" key="11">
    <source>
        <dbReference type="EMBL" id="MFC4396687.1"/>
    </source>
</evidence>
<feature type="transmembrane region" description="Helical" evidence="9">
    <location>
        <begin position="279"/>
        <end position="296"/>
    </location>
</feature>
<accession>A0ABV8WK91</accession>
<dbReference type="InterPro" id="IPR036259">
    <property type="entry name" value="MFS_trans_sf"/>
</dbReference>
<evidence type="ECO:0000256" key="8">
    <source>
        <dbReference type="ARBA" id="ARBA00023136"/>
    </source>
</evidence>
<evidence type="ECO:0000256" key="3">
    <source>
        <dbReference type="ARBA" id="ARBA00022448"/>
    </source>
</evidence>
<keyword evidence="8 9" id="KW-0472">Membrane</keyword>
<evidence type="ECO:0000259" key="10">
    <source>
        <dbReference type="PROSITE" id="PS50850"/>
    </source>
</evidence>
<dbReference type="PROSITE" id="PS50850">
    <property type="entry name" value="MFS"/>
    <property type="match status" value="1"/>
</dbReference>
<keyword evidence="12" id="KW-1185">Reference proteome</keyword>
<keyword evidence="5 9" id="KW-0812">Transmembrane</keyword>
<feature type="transmembrane region" description="Helical" evidence="9">
    <location>
        <begin position="332"/>
        <end position="355"/>
    </location>
</feature>
<dbReference type="Pfam" id="PF07690">
    <property type="entry name" value="MFS_1"/>
    <property type="match status" value="1"/>
</dbReference>
<keyword evidence="6" id="KW-0769">Symport</keyword>
<dbReference type="SUPFAM" id="SSF103473">
    <property type="entry name" value="MFS general substrate transporter"/>
    <property type="match status" value="1"/>
</dbReference>
<proteinExistence type="inferred from homology"/>
<gene>
    <name evidence="11" type="ORF">ACFO0G_11365</name>
</gene>
<dbReference type="PANTHER" id="PTHR43528:SF1">
    <property type="entry name" value="ALPHA-KETOGLUTARATE PERMEASE"/>
    <property type="match status" value="1"/>
</dbReference>
<name>A0ABV8WK91_9MICC</name>
<dbReference type="InterPro" id="IPR005828">
    <property type="entry name" value="MFS_sugar_transport-like"/>
</dbReference>